<comment type="caution">
    <text evidence="2">The sequence shown here is derived from an EMBL/GenBank/DDBJ whole genome shotgun (WGS) entry which is preliminary data.</text>
</comment>
<organism evidence="2 3">
    <name type="scientific">Porites lobata</name>
    <dbReference type="NCBI Taxonomy" id="104759"/>
    <lineage>
        <taxon>Eukaryota</taxon>
        <taxon>Metazoa</taxon>
        <taxon>Cnidaria</taxon>
        <taxon>Anthozoa</taxon>
        <taxon>Hexacorallia</taxon>
        <taxon>Scleractinia</taxon>
        <taxon>Fungiina</taxon>
        <taxon>Poritidae</taxon>
        <taxon>Porites</taxon>
    </lineage>
</organism>
<dbReference type="InterPro" id="IPR011042">
    <property type="entry name" value="6-blade_b-propeller_TolB-like"/>
</dbReference>
<accession>A0ABN8NF43</accession>
<evidence type="ECO:0000256" key="1">
    <source>
        <dbReference type="SAM" id="MobiDB-lite"/>
    </source>
</evidence>
<sequence length="710" mass="78915">RIDVETAVEIHRKGIQDSIPDERVSTTLVPELEFKHWKKNGASLLSSPVGLAFSPKHSRLFITDRRLHAVFMVDMHCPANVTLIAGGGEPRHTNGYGNKARFRNPAGIAVKESGKLYICDQGNGRVRVVNLRTLFCHASQIVQGSAEESQSEEEDCAGRRIRKVHVHDLSLISEGNVPDLVSPFDICASAKGSVELFVSDVGLGKIFSISGVVDDEEANCVGQLNEFFCFDRSSLLTSLALTHDEQYLLVGDGNGSCIHLCQVRGRLKLRTISNIPGLMGIAVTDGGTVFLSSSKEHALFSLKEEEMLGGKETLTKVCGETAGHRRSRWNKSTALCVYRNTVFVCDTGNVAIRMLTSAKGLIPLQSKMAQYANVFRLDKKAKEEDLPRTFEDHVKSVEELVAFLSNHEQEALERTGKRNTNGPDMTIPRCTRHSFLIVLESLTSLTNTPTEIGHSHLLDRICFESMTTLGVECYFKGMRADHDMPTKIIKGEPPNIKTRPNKLSAITEGTGSKEEDTRRETVMPEFAKEYGRGVRQENVRSKTKELTGTLPYALSITAVRVQTIYQKDDILAVRHNRRREISPFWLAVLLEDVQIEVNDGNFMQQRVSLKWLNQTSDSLTYTSGDVCNGNSPKCILTRVLDFSSDGSDIILTTEEDNRLCRIANGDYGDDDDNENETAPPTAEDEGEVSLPIRLPRVSLSGRRTTRFILR</sequence>
<dbReference type="PANTHER" id="PTHR31511:SF12">
    <property type="entry name" value="RHO TERMINATION FACTOR N-TERMINAL DOMAIN-CONTAINING PROTEIN"/>
    <property type="match status" value="1"/>
</dbReference>
<protein>
    <recommendedName>
        <fullName evidence="4">NHL repeat protein</fullName>
    </recommendedName>
</protein>
<evidence type="ECO:0000313" key="3">
    <source>
        <dbReference type="Proteomes" id="UP001159405"/>
    </source>
</evidence>
<reference evidence="2 3" key="1">
    <citation type="submission" date="2022-05" db="EMBL/GenBank/DDBJ databases">
        <authorList>
            <consortium name="Genoscope - CEA"/>
            <person name="William W."/>
        </authorList>
    </citation>
    <scope>NUCLEOTIDE SEQUENCE [LARGE SCALE GENOMIC DNA]</scope>
</reference>
<feature type="region of interest" description="Disordered" evidence="1">
    <location>
        <begin position="664"/>
        <end position="687"/>
    </location>
</feature>
<name>A0ABN8NF43_9CNID</name>
<feature type="non-terminal residue" evidence="2">
    <location>
        <position position="1"/>
    </location>
</feature>
<evidence type="ECO:0008006" key="4">
    <source>
        <dbReference type="Google" id="ProtNLM"/>
    </source>
</evidence>
<dbReference type="Proteomes" id="UP001159405">
    <property type="component" value="Unassembled WGS sequence"/>
</dbReference>
<dbReference type="SUPFAM" id="SSF101898">
    <property type="entry name" value="NHL repeat"/>
    <property type="match status" value="1"/>
</dbReference>
<evidence type="ECO:0000313" key="2">
    <source>
        <dbReference type="EMBL" id="CAH3046670.1"/>
    </source>
</evidence>
<proteinExistence type="predicted"/>
<keyword evidence="3" id="KW-1185">Reference proteome</keyword>
<dbReference type="PANTHER" id="PTHR31511">
    <property type="entry name" value="PROTEIN CBG23764"/>
    <property type="match status" value="1"/>
</dbReference>
<dbReference type="Gene3D" id="2.120.10.30">
    <property type="entry name" value="TolB, C-terminal domain"/>
    <property type="match status" value="1"/>
</dbReference>
<dbReference type="EMBL" id="CALNXK010000014">
    <property type="protein sequence ID" value="CAH3046670.1"/>
    <property type="molecule type" value="Genomic_DNA"/>
</dbReference>
<gene>
    <name evidence="2" type="ORF">PLOB_00008233</name>
</gene>